<protein>
    <submittedName>
        <fullName evidence="1">Uncharacterized protein</fullName>
    </submittedName>
</protein>
<sequence length="76" mass="8281">MDTHLQSYQIRYVRHPFTQNYHVTLVGYPRQNAVIQPAAFIRATGVHPRAVLGAAQIDWAAAAAFGFTVTEGAAAV</sequence>
<dbReference type="EMBL" id="JAUMKJ010000126">
    <property type="protein sequence ID" value="MDO3682213.1"/>
    <property type="molecule type" value="Genomic_DNA"/>
</dbReference>
<evidence type="ECO:0000313" key="1">
    <source>
        <dbReference type="EMBL" id="MDO3682213.1"/>
    </source>
</evidence>
<accession>A0ABT8VMJ4</accession>
<evidence type="ECO:0000313" key="2">
    <source>
        <dbReference type="Proteomes" id="UP001168883"/>
    </source>
</evidence>
<dbReference type="Proteomes" id="UP001168883">
    <property type="component" value="Unassembled WGS sequence"/>
</dbReference>
<organism evidence="1 2">
    <name type="scientific">Paenibacillus ehimensis</name>
    <dbReference type="NCBI Taxonomy" id="79264"/>
    <lineage>
        <taxon>Bacteria</taxon>
        <taxon>Bacillati</taxon>
        <taxon>Bacillota</taxon>
        <taxon>Bacilli</taxon>
        <taxon>Bacillales</taxon>
        <taxon>Paenibacillaceae</taxon>
        <taxon>Paenibacillus</taxon>
    </lineage>
</organism>
<name>A0ABT8VMJ4_9BACL</name>
<keyword evidence="2" id="KW-1185">Reference proteome</keyword>
<proteinExistence type="predicted"/>
<dbReference type="RefSeq" id="WP_302881634.1">
    <property type="nucleotide sequence ID" value="NZ_JAUMKJ010000126.1"/>
</dbReference>
<gene>
    <name evidence="1" type="ORF">Q3C12_35100</name>
</gene>
<reference evidence="1" key="1">
    <citation type="submission" date="2023-07" db="EMBL/GenBank/DDBJ databases">
        <authorList>
            <person name="Aktuganov G."/>
            <person name="Boyko T."/>
            <person name="Delegan Y."/>
            <person name="Galimzianova N."/>
            <person name="Gilvanova E."/>
            <person name="Korobov V."/>
            <person name="Kuzmina L."/>
            <person name="Melentiev A."/>
            <person name="Milman P."/>
            <person name="Ryabova A."/>
            <person name="Stupak E."/>
            <person name="Yasakov T."/>
            <person name="Zharikova N."/>
            <person name="Zhurenko E."/>
        </authorList>
    </citation>
    <scope>NUCLEOTIDE SEQUENCE</scope>
    <source>
        <strain evidence="1">IB-739</strain>
    </source>
</reference>
<comment type="caution">
    <text evidence="1">The sequence shown here is derived from an EMBL/GenBank/DDBJ whole genome shotgun (WGS) entry which is preliminary data.</text>
</comment>